<evidence type="ECO:0000259" key="4">
    <source>
        <dbReference type="PROSITE" id="PS51898"/>
    </source>
</evidence>
<dbReference type="SUPFAM" id="SSF47823">
    <property type="entry name" value="lambda integrase-like, N-terminal domain"/>
    <property type="match status" value="1"/>
</dbReference>
<feature type="domain" description="Tyr recombinase" evidence="4">
    <location>
        <begin position="737"/>
        <end position="951"/>
    </location>
</feature>
<proteinExistence type="predicted"/>
<dbReference type="OrthoDB" id="2220692at2759"/>
<comment type="caution">
    <text evidence="5">The sequence shown here is derived from an EMBL/GenBank/DDBJ whole genome shotgun (WGS) entry which is preliminary data.</text>
</comment>
<organism evidence="5 6">
    <name type="scientific">Lichtheimia corymbifera JMRC:FSU:9682</name>
    <dbReference type="NCBI Taxonomy" id="1263082"/>
    <lineage>
        <taxon>Eukaryota</taxon>
        <taxon>Fungi</taxon>
        <taxon>Fungi incertae sedis</taxon>
        <taxon>Mucoromycota</taxon>
        <taxon>Mucoromycotina</taxon>
        <taxon>Mucoromycetes</taxon>
        <taxon>Mucorales</taxon>
        <taxon>Lichtheimiaceae</taxon>
        <taxon>Lichtheimia</taxon>
    </lineage>
</organism>
<sequence length="989" mass="111994">MKDCQHYHIPEDGIHPGGRLTRFATAWHKHTWHKWAQTVVQEGYRLQFHKQPIPWKARQIQLSPEDQTHVDQAVATFLNSKVIEISPTQDDRFLSNFFTIKEPNKIRPILDCKRINQFTTLFRSPMPSFQNGRRTSVAGFNREGRLACEIGSERCVRGGAYSRGIETLSFIPTSRYNLPIPISPIWLECGTKGLLQIDALCRGRITPTRYSDGLLFGRHLHTHQVKSRDAPDHGHGDSSFVGARLYYQLEEKLLDTITHPRLFGVHLQHFHLDNQCAQGQDDKADDQDQASYEDITHMQVDSGDAGQDYFNDSSNRRCIASCPLSSTGSIESSQFDQSGLGSLLSSFLTSKTRADVVAANGRVQKWLTNASQGSGDTYSDYLYGCIRHWLGHSQQQGGILRLLEPTREDVVDQCTRVEDHPFCITRASSQESECHFPFIHGQCYRPEIQQQGWRYSITNPTRSGFGYIRDLPQVQYPNQVPTHRWCGEQGSRQVEPYQETSVRVHSPSSFFQPRDQDMGEDEDRRICLIRECTPTEVLELATRQECSSNRCVQASLAEEGSLSSSTMAIDSISDPVFTAAEGETSSVGDSELANTVLVADGDGIDNNESIGVSSQEKPFSRRMEIINNKRKADGLTEEAAIYLDKAKRRRTHRRYDSHWDRWEKWCKDQQPQVDSMEYDAKQLVNFLMAHRDLKPNTLNGIRSGIASVFKETHPSLPSIGEHRLVSDFLKAHKAEHLDLKNGDKPVWNVDLVLNVIRNWGPADLLSLQKLQVRTVILLCVATMWRPRSDIGAIQKKDVEFVLNNDGSYNGATLLVRYPKEGRPKTSKLARMVTSDLCPVFSLWLWIQKTKEKRTHLPEDHKLFLTNVESSRPKSVREATIASWVKAVMEEADIDTSTHTPHSIRSASSTKAVTEGSAIQAVKEHANWSLTSTTFEDYYYRPVDQHGRSRPILATVFDQAENRTTSIGDLESPRIVVGTTDNALSDDREP</sequence>
<protein>
    <recommendedName>
        <fullName evidence="4">Tyr recombinase domain-containing protein</fullName>
    </recommendedName>
</protein>
<name>A0A068SHS2_9FUNG</name>
<dbReference type="Gene3D" id="3.10.10.10">
    <property type="entry name" value="HIV Type 1 Reverse Transcriptase, subunit A, domain 1"/>
    <property type="match status" value="1"/>
</dbReference>
<dbReference type="GO" id="GO:0015074">
    <property type="term" value="P:DNA integration"/>
    <property type="evidence" value="ECO:0007669"/>
    <property type="project" value="InterPro"/>
</dbReference>
<reference evidence="5" key="1">
    <citation type="submission" date="2013-08" db="EMBL/GenBank/DDBJ databases">
        <title>Gene expansion shapes genome architecture in the human pathogen Lichtheimia corymbifera: an evolutionary genomics analysis in the ancient terrestrial Mucorales (Mucoromycotina).</title>
        <authorList>
            <person name="Schwartze V.U."/>
            <person name="Winter S."/>
            <person name="Shelest E."/>
            <person name="Marcet-Houben M."/>
            <person name="Horn F."/>
            <person name="Wehner S."/>
            <person name="Hoffmann K."/>
            <person name="Riege K."/>
            <person name="Sammeth M."/>
            <person name="Nowrousian M."/>
            <person name="Valiante V."/>
            <person name="Linde J."/>
            <person name="Jacobsen I.D."/>
            <person name="Marz M."/>
            <person name="Brakhage A.A."/>
            <person name="Gabaldon T."/>
            <person name="Bocker S."/>
            <person name="Voigt K."/>
        </authorList>
    </citation>
    <scope>NUCLEOTIDE SEQUENCE [LARGE SCALE GENOMIC DNA]</scope>
    <source>
        <strain evidence="5">FSU 9682</strain>
    </source>
</reference>
<dbReference type="VEuPathDB" id="FungiDB:LCOR_12222.1"/>
<evidence type="ECO:0000313" key="6">
    <source>
        <dbReference type="Proteomes" id="UP000027586"/>
    </source>
</evidence>
<dbReference type="InterPro" id="IPR043502">
    <property type="entry name" value="DNA/RNA_pol_sf"/>
</dbReference>
<dbReference type="EMBL" id="CBTN010000191">
    <property type="protein sequence ID" value="CDH61447.1"/>
    <property type="molecule type" value="Genomic_DNA"/>
</dbReference>
<dbReference type="Gene3D" id="1.10.443.10">
    <property type="entry name" value="Intergrase catalytic core"/>
    <property type="match status" value="1"/>
</dbReference>
<dbReference type="InterPro" id="IPR010998">
    <property type="entry name" value="Integrase_recombinase_N"/>
</dbReference>
<feature type="compositionally biased region" description="Polar residues" evidence="3">
    <location>
        <begin position="498"/>
        <end position="511"/>
    </location>
</feature>
<evidence type="ECO:0000256" key="1">
    <source>
        <dbReference type="ARBA" id="ARBA00023125"/>
    </source>
</evidence>
<keyword evidence="2" id="KW-0233">DNA recombination</keyword>
<evidence type="ECO:0000256" key="3">
    <source>
        <dbReference type="SAM" id="MobiDB-lite"/>
    </source>
</evidence>
<dbReference type="PROSITE" id="PS51898">
    <property type="entry name" value="TYR_RECOMBINASE"/>
    <property type="match status" value="1"/>
</dbReference>
<dbReference type="AlphaFoldDB" id="A0A068SHS2"/>
<dbReference type="SUPFAM" id="SSF56672">
    <property type="entry name" value="DNA/RNA polymerases"/>
    <property type="match status" value="1"/>
</dbReference>
<dbReference type="InterPro" id="IPR013762">
    <property type="entry name" value="Integrase-like_cat_sf"/>
</dbReference>
<gene>
    <name evidence="5" type="ORF">LCOR_12222.1</name>
</gene>
<dbReference type="PANTHER" id="PTHR35617">
    <property type="entry name" value="PHAGE_INTEGRASE DOMAIN-CONTAINING PROTEIN"/>
    <property type="match status" value="1"/>
</dbReference>
<feature type="region of interest" description="Disordered" evidence="3">
    <location>
        <begin position="498"/>
        <end position="517"/>
    </location>
</feature>
<evidence type="ECO:0000313" key="5">
    <source>
        <dbReference type="EMBL" id="CDH61447.1"/>
    </source>
</evidence>
<dbReference type="GO" id="GO:0003677">
    <property type="term" value="F:DNA binding"/>
    <property type="evidence" value="ECO:0007669"/>
    <property type="project" value="UniProtKB-KW"/>
</dbReference>
<dbReference type="STRING" id="1263082.A0A068SHS2"/>
<dbReference type="SUPFAM" id="SSF56349">
    <property type="entry name" value="DNA breaking-rejoining enzymes"/>
    <property type="match status" value="1"/>
</dbReference>
<dbReference type="InterPro" id="IPR002104">
    <property type="entry name" value="Integrase_catalytic"/>
</dbReference>
<keyword evidence="6" id="KW-1185">Reference proteome</keyword>
<dbReference type="GO" id="GO:0006310">
    <property type="term" value="P:DNA recombination"/>
    <property type="evidence" value="ECO:0007669"/>
    <property type="project" value="UniProtKB-KW"/>
</dbReference>
<dbReference type="InterPro" id="IPR011010">
    <property type="entry name" value="DNA_brk_join_enz"/>
</dbReference>
<dbReference type="Proteomes" id="UP000027586">
    <property type="component" value="Unassembled WGS sequence"/>
</dbReference>
<dbReference type="Gene3D" id="1.10.150.130">
    <property type="match status" value="1"/>
</dbReference>
<accession>A0A068SHS2</accession>
<evidence type="ECO:0000256" key="2">
    <source>
        <dbReference type="ARBA" id="ARBA00023172"/>
    </source>
</evidence>
<keyword evidence="1" id="KW-0238">DNA-binding</keyword>
<dbReference type="PANTHER" id="PTHR35617:SF3">
    <property type="entry name" value="CORE-BINDING (CB) DOMAIN-CONTAINING PROTEIN"/>
    <property type="match status" value="1"/>
</dbReference>